<sequence>MRVVNARFIKPMDEAMLHAIAKEDIPVITVEEGTQLGGFGSGVLEYYSLQGIYGLRIKLVGVPDYFVEHGSVKEQRQEVGLTAERLVQELQTLVPRRRQRA</sequence>
<evidence type="ECO:0000256" key="4">
    <source>
        <dbReference type="ARBA" id="ARBA00023052"/>
    </source>
</evidence>
<dbReference type="PANTHER" id="PTHR43322:SF5">
    <property type="entry name" value="1-DEOXY-D-XYLULOSE-5-PHOSPHATE SYNTHASE, CHLOROPLASTIC"/>
    <property type="match status" value="1"/>
</dbReference>
<dbReference type="EMBL" id="CP003235">
    <property type="protein sequence ID" value="AFC29795.1"/>
    <property type="molecule type" value="Genomic_DNA"/>
</dbReference>
<dbReference type="Gene3D" id="3.40.50.920">
    <property type="match status" value="1"/>
</dbReference>
<keyword evidence="3" id="KW-0808">Transferase</keyword>
<dbReference type="InterPro" id="IPR033248">
    <property type="entry name" value="Transketolase_C"/>
</dbReference>
<dbReference type="GO" id="GO:0005829">
    <property type="term" value="C:cytosol"/>
    <property type="evidence" value="ECO:0007669"/>
    <property type="project" value="TreeGrafter"/>
</dbReference>
<dbReference type="GO" id="GO:0019288">
    <property type="term" value="P:isopentenyl diphosphate biosynthetic process, methylerythritol 4-phosphate pathway"/>
    <property type="evidence" value="ECO:0007669"/>
    <property type="project" value="TreeGrafter"/>
</dbReference>
<evidence type="ECO:0000259" key="5">
    <source>
        <dbReference type="Pfam" id="PF02780"/>
    </source>
</evidence>
<dbReference type="KEGG" id="pmq:PM3016_2925"/>
<evidence type="ECO:0000313" key="6">
    <source>
        <dbReference type="EMBL" id="AFC29795.1"/>
    </source>
</evidence>
<comment type="cofactor">
    <cofactor evidence="1">
        <name>Mg(2+)</name>
        <dbReference type="ChEBI" id="CHEBI:18420"/>
    </cofactor>
</comment>
<dbReference type="SUPFAM" id="SSF52922">
    <property type="entry name" value="TK C-terminal domain-like"/>
    <property type="match status" value="1"/>
</dbReference>
<keyword evidence="4" id="KW-0786">Thiamine pyrophosphate</keyword>
<dbReference type="InterPro" id="IPR009014">
    <property type="entry name" value="Transketo_C/PFOR_II"/>
</dbReference>
<evidence type="ECO:0000256" key="3">
    <source>
        <dbReference type="ARBA" id="ARBA00022679"/>
    </source>
</evidence>
<accession>H6NL88</accession>
<protein>
    <submittedName>
        <fullName evidence="6">Dxs</fullName>
    </submittedName>
</protein>
<dbReference type="Pfam" id="PF02780">
    <property type="entry name" value="Transketolase_C"/>
    <property type="match status" value="1"/>
</dbReference>
<dbReference type="GO" id="GO:0016114">
    <property type="term" value="P:terpenoid biosynthetic process"/>
    <property type="evidence" value="ECO:0007669"/>
    <property type="project" value="InterPro"/>
</dbReference>
<dbReference type="GO" id="GO:0008661">
    <property type="term" value="F:1-deoxy-D-xylulose-5-phosphate synthase activity"/>
    <property type="evidence" value="ECO:0007669"/>
    <property type="project" value="InterPro"/>
</dbReference>
<organism evidence="6 7">
    <name type="scientific">Paenibacillus mucilaginosus 3016</name>
    <dbReference type="NCBI Taxonomy" id="1116391"/>
    <lineage>
        <taxon>Bacteria</taxon>
        <taxon>Bacillati</taxon>
        <taxon>Bacillota</taxon>
        <taxon>Bacilli</taxon>
        <taxon>Bacillales</taxon>
        <taxon>Paenibacillaceae</taxon>
        <taxon>Paenibacillus</taxon>
    </lineage>
</organism>
<proteinExistence type="predicted"/>
<gene>
    <name evidence="6" type="ORF">PM3016_2925</name>
</gene>
<dbReference type="PANTHER" id="PTHR43322">
    <property type="entry name" value="1-D-DEOXYXYLULOSE 5-PHOSPHATE SYNTHASE-RELATED"/>
    <property type="match status" value="1"/>
</dbReference>
<dbReference type="Proteomes" id="UP000007523">
    <property type="component" value="Chromosome"/>
</dbReference>
<reference evidence="6 7" key="1">
    <citation type="journal article" date="2012" name="J. Bacteriol.">
        <title>Complete Genome Sequence of Paenibacillus mucilaginosus 3016, a Bacterium Functional as Microbial Fertilizer.</title>
        <authorList>
            <person name="Ma M."/>
            <person name="Wang Z."/>
            <person name="Li L."/>
            <person name="Jiang X."/>
            <person name="Guan D."/>
            <person name="Cao F."/>
            <person name="Chen H."/>
            <person name="Wang X."/>
            <person name="Shen D."/>
            <person name="Du B."/>
            <person name="Li J."/>
        </authorList>
    </citation>
    <scope>NUCLEOTIDE SEQUENCE [LARGE SCALE GENOMIC DNA]</scope>
    <source>
        <strain evidence="6 7">3016</strain>
    </source>
</reference>
<name>H6NL88_9BACL</name>
<keyword evidence="7" id="KW-1185">Reference proteome</keyword>
<dbReference type="STRING" id="1116391.PM3016_2925"/>
<evidence type="ECO:0000256" key="2">
    <source>
        <dbReference type="ARBA" id="ARBA00011738"/>
    </source>
</evidence>
<comment type="subunit">
    <text evidence="2">Homodimer.</text>
</comment>
<dbReference type="HOGENOM" id="CLU_2288746_0_0_9"/>
<feature type="domain" description="Transketolase C-terminal" evidence="5">
    <location>
        <begin position="2"/>
        <end position="85"/>
    </location>
</feature>
<evidence type="ECO:0000313" key="7">
    <source>
        <dbReference type="Proteomes" id="UP000007523"/>
    </source>
</evidence>
<dbReference type="AlphaFoldDB" id="H6NL88"/>
<dbReference type="InterPro" id="IPR005477">
    <property type="entry name" value="Dxylulose-5-P_synthase"/>
</dbReference>
<evidence type="ECO:0000256" key="1">
    <source>
        <dbReference type="ARBA" id="ARBA00001946"/>
    </source>
</evidence>